<evidence type="ECO:0000256" key="2">
    <source>
        <dbReference type="SAM" id="SignalP"/>
    </source>
</evidence>
<dbReference type="PANTHER" id="PTHR35936:SF17">
    <property type="entry name" value="ARGININE-BINDING EXTRACELLULAR PROTEIN ARTP"/>
    <property type="match status" value="1"/>
</dbReference>
<dbReference type="Gene3D" id="3.40.190.10">
    <property type="entry name" value="Periplasmic binding protein-like II"/>
    <property type="match status" value="2"/>
</dbReference>
<dbReference type="KEGG" id="scya:EJ357_24460"/>
<dbReference type="EMBL" id="CP034539">
    <property type="protein sequence ID" value="AZQ36232.1"/>
    <property type="molecule type" value="Genomic_DNA"/>
</dbReference>
<evidence type="ECO:0000256" key="1">
    <source>
        <dbReference type="ARBA" id="ARBA00022729"/>
    </source>
</evidence>
<dbReference type="CDD" id="cd01004">
    <property type="entry name" value="PBP2_MidA_like"/>
    <property type="match status" value="1"/>
</dbReference>
<proteinExistence type="predicted"/>
<gene>
    <name evidence="4" type="ORF">EJ357_24460</name>
</gene>
<keyword evidence="1 2" id="KW-0732">Signal</keyword>
<name>A0A3S9MAF2_9ACTN</name>
<dbReference type="PANTHER" id="PTHR35936">
    <property type="entry name" value="MEMBRANE-BOUND LYTIC MUREIN TRANSGLYCOSYLASE F"/>
    <property type="match status" value="1"/>
</dbReference>
<sequence length="290" mass="30121">MAWSLSFSRGSVSVLAGATAAAALALAGCAGSSGGTDAAAKAGSVKVPAGALVKDGQITYCSDISAPPLTYYDVAQKPVGAEIELGNALAAELGVRANWANTSFNGIIPALQAKQCDAIISQLYIKPEREKVVDFVPYMYASNTLVVAEKNAKAIKGADDLCGKKAAGQTGTTVVQYLTDESEKCAAAGKPKIDIRQFTKDSDALQQLRLGLVDAYGTTLETAAYVLKQQPGTFGLVGEPFNRIKVGAATRKDDASLHDALTQALAAVRKSGAYDAILKKWNLSGDDIAN</sequence>
<accession>A0A3S9MAF2</accession>
<evidence type="ECO:0000259" key="3">
    <source>
        <dbReference type="SMART" id="SM00062"/>
    </source>
</evidence>
<feature type="signal peptide" evidence="2">
    <location>
        <begin position="1"/>
        <end position="27"/>
    </location>
</feature>
<feature type="domain" description="Solute-binding protein family 3/N-terminal" evidence="3">
    <location>
        <begin position="57"/>
        <end position="285"/>
    </location>
</feature>
<dbReference type="SUPFAM" id="SSF53850">
    <property type="entry name" value="Periplasmic binding protein-like II"/>
    <property type="match status" value="1"/>
</dbReference>
<dbReference type="Pfam" id="PF00497">
    <property type="entry name" value="SBP_bac_3"/>
    <property type="match status" value="1"/>
</dbReference>
<reference evidence="4 5" key="1">
    <citation type="journal article" date="2019" name="Int. J. Syst. Evol. Microbiol.">
        <title>Streptomyces cyaneochromogenes sp. nov., a blue pigment-producing actinomycete from manganese-contaminated soil.</title>
        <authorList>
            <person name="Tang X."/>
            <person name="Zhao J."/>
            <person name="Li K."/>
            <person name="Chen Z."/>
            <person name="Sun Y."/>
            <person name="Gao J."/>
        </authorList>
    </citation>
    <scope>NUCLEOTIDE SEQUENCE [LARGE SCALE GENOMIC DNA]</scope>
    <source>
        <strain evidence="4 5">MK-45</strain>
    </source>
</reference>
<evidence type="ECO:0000313" key="4">
    <source>
        <dbReference type="EMBL" id="AZQ36232.1"/>
    </source>
</evidence>
<organism evidence="4 5">
    <name type="scientific">Streptomyces cyaneochromogenes</name>
    <dbReference type="NCBI Taxonomy" id="2496836"/>
    <lineage>
        <taxon>Bacteria</taxon>
        <taxon>Bacillati</taxon>
        <taxon>Actinomycetota</taxon>
        <taxon>Actinomycetes</taxon>
        <taxon>Kitasatosporales</taxon>
        <taxon>Streptomycetaceae</taxon>
        <taxon>Streptomyces</taxon>
    </lineage>
</organism>
<dbReference type="RefSeq" id="WP_126393688.1">
    <property type="nucleotide sequence ID" value="NZ_CP034539.1"/>
</dbReference>
<dbReference type="InterPro" id="IPR001638">
    <property type="entry name" value="Solute-binding_3/MltF_N"/>
</dbReference>
<dbReference type="Proteomes" id="UP000280298">
    <property type="component" value="Chromosome"/>
</dbReference>
<dbReference type="SMART" id="SM00062">
    <property type="entry name" value="PBPb"/>
    <property type="match status" value="1"/>
</dbReference>
<evidence type="ECO:0000313" key="5">
    <source>
        <dbReference type="Proteomes" id="UP000280298"/>
    </source>
</evidence>
<keyword evidence="5" id="KW-1185">Reference proteome</keyword>
<protein>
    <submittedName>
        <fullName evidence="4">ABC transporter substrate-binding protein</fullName>
    </submittedName>
</protein>
<feature type="chain" id="PRO_5038798556" evidence="2">
    <location>
        <begin position="28"/>
        <end position="290"/>
    </location>
</feature>
<dbReference type="OrthoDB" id="4577708at2"/>
<dbReference type="AlphaFoldDB" id="A0A3S9MAF2"/>